<dbReference type="FunFam" id="3.40.640.10:FF:000017">
    <property type="entry name" value="Glutamate decarboxylase"/>
    <property type="match status" value="1"/>
</dbReference>
<dbReference type="InterPro" id="IPR015424">
    <property type="entry name" value="PyrdxlP-dep_Trfase"/>
</dbReference>
<evidence type="ECO:0000256" key="8">
    <source>
        <dbReference type="RuleBase" id="RU000382"/>
    </source>
</evidence>
<dbReference type="SUPFAM" id="SSF53383">
    <property type="entry name" value="PLP-dependent transferases"/>
    <property type="match status" value="1"/>
</dbReference>
<dbReference type="Pfam" id="PF00282">
    <property type="entry name" value="Pyridoxal_deC"/>
    <property type="match status" value="1"/>
</dbReference>
<feature type="compositionally biased region" description="Basic residues" evidence="10">
    <location>
        <begin position="492"/>
        <end position="512"/>
    </location>
</feature>
<evidence type="ECO:0000256" key="4">
    <source>
        <dbReference type="ARBA" id="ARBA00022898"/>
    </source>
</evidence>
<evidence type="ECO:0000256" key="10">
    <source>
        <dbReference type="SAM" id="MobiDB-lite"/>
    </source>
</evidence>
<evidence type="ECO:0000313" key="12">
    <source>
        <dbReference type="Proteomes" id="UP001465755"/>
    </source>
</evidence>
<reference evidence="11 12" key="1">
    <citation type="journal article" date="2024" name="Nat. Commun.">
        <title>Phylogenomics reveals the evolutionary origins of lichenization in chlorophyte algae.</title>
        <authorList>
            <person name="Puginier C."/>
            <person name="Libourel C."/>
            <person name="Otte J."/>
            <person name="Skaloud P."/>
            <person name="Haon M."/>
            <person name="Grisel S."/>
            <person name="Petersen M."/>
            <person name="Berrin J.G."/>
            <person name="Delaux P.M."/>
            <person name="Dal Grande F."/>
            <person name="Keller J."/>
        </authorList>
    </citation>
    <scope>NUCLEOTIDE SEQUENCE [LARGE SCALE GENOMIC DNA]</scope>
    <source>
        <strain evidence="11 12">SAG 2036</strain>
    </source>
</reference>
<organism evidence="11 12">
    <name type="scientific">Symbiochloris irregularis</name>
    <dbReference type="NCBI Taxonomy" id="706552"/>
    <lineage>
        <taxon>Eukaryota</taxon>
        <taxon>Viridiplantae</taxon>
        <taxon>Chlorophyta</taxon>
        <taxon>core chlorophytes</taxon>
        <taxon>Trebouxiophyceae</taxon>
        <taxon>Trebouxiales</taxon>
        <taxon>Trebouxiaceae</taxon>
        <taxon>Symbiochloris</taxon>
    </lineage>
</organism>
<dbReference type="Proteomes" id="UP001465755">
    <property type="component" value="Unassembled WGS sequence"/>
</dbReference>
<accession>A0AAW1PMU4</accession>
<protein>
    <recommendedName>
        <fullName evidence="3 9">Glutamate decarboxylase</fullName>
        <ecNumber evidence="3 9">4.1.1.15</ecNumber>
    </recommendedName>
</protein>
<keyword evidence="9" id="KW-0210">Decarboxylase</keyword>
<evidence type="ECO:0000256" key="1">
    <source>
        <dbReference type="ARBA" id="ARBA00001933"/>
    </source>
</evidence>
<feature type="modified residue" description="N6-(pyridoxal phosphate)lysine" evidence="7">
    <location>
        <position position="292"/>
    </location>
</feature>
<gene>
    <name evidence="11" type="ORF">WJX73_006224</name>
</gene>
<keyword evidence="4 7" id="KW-0663">Pyridoxal phosphate</keyword>
<dbReference type="Gene3D" id="3.90.1150.160">
    <property type="match status" value="1"/>
</dbReference>
<sequence>MSKSEQHRFKEFQDHLDDDNDEGPNVPTYGSRHSAIDFPKTEFPKESLAPRAAAQMVLDMHQLDANPRLDMASFVTTWMEPEAEQVIAATQNINIVDSSQYPQCVEMDNRCVKMIADLWHAPKPKSDDIKEQTLGTSTIGSSEACMLGGLALKRRWQVARKKAGKPTDKPNLVLGINAQVCWEKFCVYFEVEPRYVPVDDDVPVMQPQNAEKYIDENTIGLVVMFGSTYNGQYEDVEASDKMISKVNKEKGLDVRIHVDAASGGFVAPFIYENIKWDFLLDNVNSINTSGHKYGLVYPGVGWVIWRNNSCVDESLQFHVAYLGTDQISLQLNFSKNANMVAAQYYQIVRLGFEGYRRIMSNLMKVAGHLAEGLLATGHFKLIGHGPGLPVVAFALKDGRTDAKGNDIKYDEFDIMDRLKEYHWQLPAYNLPKNAEHQKMLRVVIREDHSFEMISDLITDMKRVIDWLDHHFVYTEKEMTDLRAKFSADHPDHSKKHKKHYHSPNNKKKAGVC</sequence>
<dbReference type="InterPro" id="IPR002129">
    <property type="entry name" value="PyrdxlP-dep_de-COase"/>
</dbReference>
<dbReference type="NCBIfam" id="TIGR01788">
    <property type="entry name" value="Glu-decarb-GAD"/>
    <property type="match status" value="1"/>
</dbReference>
<dbReference type="Gene3D" id="3.40.640.10">
    <property type="entry name" value="Type I PLP-dependent aspartate aminotransferase-like (Major domain)"/>
    <property type="match status" value="1"/>
</dbReference>
<evidence type="ECO:0000256" key="5">
    <source>
        <dbReference type="ARBA" id="ARBA00023239"/>
    </source>
</evidence>
<feature type="region of interest" description="Disordered" evidence="10">
    <location>
        <begin position="487"/>
        <end position="512"/>
    </location>
</feature>
<dbReference type="PANTHER" id="PTHR43321:SF3">
    <property type="entry name" value="GLUTAMATE DECARBOXYLASE"/>
    <property type="match status" value="1"/>
</dbReference>
<dbReference type="EMBL" id="JALJOQ010000011">
    <property type="protein sequence ID" value="KAK9811140.1"/>
    <property type="molecule type" value="Genomic_DNA"/>
</dbReference>
<keyword evidence="12" id="KW-1185">Reference proteome</keyword>
<dbReference type="InterPro" id="IPR015421">
    <property type="entry name" value="PyrdxlP-dep_Trfase_major"/>
</dbReference>
<feature type="region of interest" description="Disordered" evidence="10">
    <location>
        <begin position="1"/>
        <end position="35"/>
    </location>
</feature>
<dbReference type="GO" id="GO:0005829">
    <property type="term" value="C:cytosol"/>
    <property type="evidence" value="ECO:0007669"/>
    <property type="project" value="TreeGrafter"/>
</dbReference>
<evidence type="ECO:0000313" key="11">
    <source>
        <dbReference type="EMBL" id="KAK9811140.1"/>
    </source>
</evidence>
<comment type="cofactor">
    <cofactor evidence="1 7 8">
        <name>pyridoxal 5'-phosphate</name>
        <dbReference type="ChEBI" id="CHEBI:597326"/>
    </cofactor>
</comment>
<name>A0AAW1PMU4_9CHLO</name>
<keyword evidence="5 8" id="KW-0456">Lyase</keyword>
<evidence type="ECO:0000256" key="2">
    <source>
        <dbReference type="ARBA" id="ARBA00009533"/>
    </source>
</evidence>
<comment type="caution">
    <text evidence="11">The sequence shown here is derived from an EMBL/GenBank/DDBJ whole genome shotgun (WGS) entry which is preliminary data.</text>
</comment>
<evidence type="ECO:0000256" key="7">
    <source>
        <dbReference type="PIRSR" id="PIRSR602129-50"/>
    </source>
</evidence>
<comment type="catalytic activity">
    <reaction evidence="6 9">
        <text>L-glutamate + H(+) = 4-aminobutanoate + CO2</text>
        <dbReference type="Rhea" id="RHEA:17785"/>
        <dbReference type="ChEBI" id="CHEBI:15378"/>
        <dbReference type="ChEBI" id="CHEBI:16526"/>
        <dbReference type="ChEBI" id="CHEBI:29985"/>
        <dbReference type="ChEBI" id="CHEBI:59888"/>
        <dbReference type="EC" id="4.1.1.15"/>
    </reaction>
</comment>
<dbReference type="EC" id="4.1.1.15" evidence="3 9"/>
<dbReference type="InterPro" id="IPR010107">
    <property type="entry name" value="Glutamate_decarboxylase"/>
</dbReference>
<proteinExistence type="inferred from homology"/>
<dbReference type="Gene3D" id="4.10.280.50">
    <property type="match status" value="1"/>
</dbReference>
<evidence type="ECO:0000256" key="3">
    <source>
        <dbReference type="ARBA" id="ARBA00012421"/>
    </source>
</evidence>
<dbReference type="GO" id="GO:0006538">
    <property type="term" value="P:L-glutamate catabolic process"/>
    <property type="evidence" value="ECO:0007669"/>
    <property type="project" value="TreeGrafter"/>
</dbReference>
<dbReference type="GO" id="GO:0004351">
    <property type="term" value="F:glutamate decarboxylase activity"/>
    <property type="evidence" value="ECO:0007669"/>
    <property type="project" value="UniProtKB-EC"/>
</dbReference>
<evidence type="ECO:0000256" key="6">
    <source>
        <dbReference type="ARBA" id="ARBA00048868"/>
    </source>
</evidence>
<dbReference type="PANTHER" id="PTHR43321">
    <property type="entry name" value="GLUTAMATE DECARBOXYLASE"/>
    <property type="match status" value="1"/>
</dbReference>
<dbReference type="GO" id="GO:0030170">
    <property type="term" value="F:pyridoxal phosphate binding"/>
    <property type="evidence" value="ECO:0007669"/>
    <property type="project" value="InterPro"/>
</dbReference>
<evidence type="ECO:0000256" key="9">
    <source>
        <dbReference type="RuleBase" id="RU361171"/>
    </source>
</evidence>
<comment type="similarity">
    <text evidence="2 8">Belongs to the group II decarboxylase family.</text>
</comment>
<dbReference type="AlphaFoldDB" id="A0AAW1PMU4"/>
<feature type="compositionally biased region" description="Basic and acidic residues" evidence="10">
    <location>
        <begin position="1"/>
        <end position="15"/>
    </location>
</feature>